<feature type="domain" description="GGDEF" evidence="5">
    <location>
        <begin position="509"/>
        <end position="646"/>
    </location>
</feature>
<keyword evidence="6" id="KW-0548">Nucleotidyltransferase</keyword>
<evidence type="ECO:0000256" key="2">
    <source>
        <dbReference type="ARBA" id="ARBA00022989"/>
    </source>
</evidence>
<dbReference type="SUPFAM" id="SSF158472">
    <property type="entry name" value="HAMP domain-like"/>
    <property type="match status" value="1"/>
</dbReference>
<dbReference type="Gene3D" id="3.30.70.270">
    <property type="match status" value="1"/>
</dbReference>
<dbReference type="Gene3D" id="3.30.450.40">
    <property type="match status" value="1"/>
</dbReference>
<name>A0ABV8TWE0_9ACTN</name>
<dbReference type="Pfam" id="PF00990">
    <property type="entry name" value="GGDEF"/>
    <property type="match status" value="1"/>
</dbReference>
<keyword evidence="1 3" id="KW-0812">Transmembrane</keyword>
<dbReference type="PROSITE" id="PS50885">
    <property type="entry name" value="HAMP"/>
    <property type="match status" value="1"/>
</dbReference>
<dbReference type="CDD" id="cd01949">
    <property type="entry name" value="GGDEF"/>
    <property type="match status" value="1"/>
</dbReference>
<dbReference type="InterPro" id="IPR003018">
    <property type="entry name" value="GAF"/>
</dbReference>
<comment type="caution">
    <text evidence="6">The sequence shown here is derived from an EMBL/GenBank/DDBJ whole genome shotgun (WGS) entry which is preliminary data.</text>
</comment>
<dbReference type="RefSeq" id="WP_380618828.1">
    <property type="nucleotide sequence ID" value="NZ_JBHSDK010000009.1"/>
</dbReference>
<dbReference type="InterPro" id="IPR029016">
    <property type="entry name" value="GAF-like_dom_sf"/>
</dbReference>
<evidence type="ECO:0000313" key="6">
    <source>
        <dbReference type="EMBL" id="MFC4334789.1"/>
    </source>
</evidence>
<keyword evidence="7" id="KW-1185">Reference proteome</keyword>
<dbReference type="Pfam" id="PF01590">
    <property type="entry name" value="GAF"/>
    <property type="match status" value="1"/>
</dbReference>
<feature type="transmembrane region" description="Helical" evidence="3">
    <location>
        <begin position="12"/>
        <end position="33"/>
    </location>
</feature>
<dbReference type="Proteomes" id="UP001595823">
    <property type="component" value="Unassembled WGS sequence"/>
</dbReference>
<dbReference type="Gene3D" id="6.10.340.10">
    <property type="match status" value="1"/>
</dbReference>
<accession>A0ABV8TWE0</accession>
<dbReference type="NCBIfam" id="TIGR00254">
    <property type="entry name" value="GGDEF"/>
    <property type="match status" value="1"/>
</dbReference>
<dbReference type="PANTHER" id="PTHR45138:SF9">
    <property type="entry name" value="DIGUANYLATE CYCLASE DGCM-RELATED"/>
    <property type="match status" value="1"/>
</dbReference>
<feature type="domain" description="HAMP" evidence="4">
    <location>
        <begin position="235"/>
        <end position="287"/>
    </location>
</feature>
<evidence type="ECO:0000256" key="3">
    <source>
        <dbReference type="SAM" id="Phobius"/>
    </source>
</evidence>
<dbReference type="CDD" id="cd06225">
    <property type="entry name" value="HAMP"/>
    <property type="match status" value="1"/>
</dbReference>
<evidence type="ECO:0000259" key="4">
    <source>
        <dbReference type="PROSITE" id="PS50885"/>
    </source>
</evidence>
<dbReference type="EC" id="2.7.7.65" evidence="6"/>
<dbReference type="InterPro" id="IPR029787">
    <property type="entry name" value="Nucleotide_cyclase"/>
</dbReference>
<dbReference type="SMART" id="SM00065">
    <property type="entry name" value="GAF"/>
    <property type="match status" value="1"/>
</dbReference>
<dbReference type="SUPFAM" id="SSF55781">
    <property type="entry name" value="GAF domain-like"/>
    <property type="match status" value="1"/>
</dbReference>
<dbReference type="InterPro" id="IPR043128">
    <property type="entry name" value="Rev_trsase/Diguanyl_cyclase"/>
</dbReference>
<keyword evidence="6" id="KW-0808">Transferase</keyword>
<evidence type="ECO:0000256" key="1">
    <source>
        <dbReference type="ARBA" id="ARBA00022692"/>
    </source>
</evidence>
<keyword evidence="3" id="KW-0472">Membrane</keyword>
<dbReference type="GO" id="GO:0052621">
    <property type="term" value="F:diguanylate cyclase activity"/>
    <property type="evidence" value="ECO:0007669"/>
    <property type="project" value="UniProtKB-EC"/>
</dbReference>
<evidence type="ECO:0000259" key="5">
    <source>
        <dbReference type="PROSITE" id="PS50887"/>
    </source>
</evidence>
<dbReference type="SUPFAM" id="SSF55073">
    <property type="entry name" value="Nucleotide cyclase"/>
    <property type="match status" value="1"/>
</dbReference>
<dbReference type="SMART" id="SM00304">
    <property type="entry name" value="HAMP"/>
    <property type="match status" value="1"/>
</dbReference>
<feature type="transmembrane region" description="Helical" evidence="3">
    <location>
        <begin position="211"/>
        <end position="234"/>
    </location>
</feature>
<keyword evidence="2 3" id="KW-1133">Transmembrane helix</keyword>
<dbReference type="EMBL" id="JBHSDK010000009">
    <property type="protein sequence ID" value="MFC4334789.1"/>
    <property type="molecule type" value="Genomic_DNA"/>
</dbReference>
<dbReference type="InterPro" id="IPR000160">
    <property type="entry name" value="GGDEF_dom"/>
</dbReference>
<evidence type="ECO:0000313" key="7">
    <source>
        <dbReference type="Proteomes" id="UP001595823"/>
    </source>
</evidence>
<dbReference type="Pfam" id="PF00672">
    <property type="entry name" value="HAMP"/>
    <property type="match status" value="1"/>
</dbReference>
<dbReference type="PANTHER" id="PTHR45138">
    <property type="entry name" value="REGULATORY COMPONENTS OF SENSORY TRANSDUCTION SYSTEM"/>
    <property type="match status" value="1"/>
</dbReference>
<reference evidence="7" key="1">
    <citation type="journal article" date="2019" name="Int. J. Syst. Evol. Microbiol.">
        <title>The Global Catalogue of Microorganisms (GCM) 10K type strain sequencing project: providing services to taxonomists for standard genome sequencing and annotation.</title>
        <authorList>
            <consortium name="The Broad Institute Genomics Platform"/>
            <consortium name="The Broad Institute Genome Sequencing Center for Infectious Disease"/>
            <person name="Wu L."/>
            <person name="Ma J."/>
        </authorList>
    </citation>
    <scope>NUCLEOTIDE SEQUENCE [LARGE SCALE GENOMIC DNA]</scope>
    <source>
        <strain evidence="7">IBRC-M 10908</strain>
    </source>
</reference>
<protein>
    <submittedName>
        <fullName evidence="6">Diguanylate cyclase</fullName>
        <ecNumber evidence="6">2.7.7.65</ecNumber>
    </submittedName>
</protein>
<gene>
    <name evidence="6" type="ORF">ACFPET_06225</name>
</gene>
<dbReference type="PROSITE" id="PS50887">
    <property type="entry name" value="GGDEF"/>
    <property type="match status" value="1"/>
</dbReference>
<dbReference type="InterPro" id="IPR050469">
    <property type="entry name" value="Diguanylate_Cyclase"/>
</dbReference>
<dbReference type="InterPro" id="IPR003660">
    <property type="entry name" value="HAMP_dom"/>
</dbReference>
<dbReference type="SMART" id="SM00267">
    <property type="entry name" value="GGDEF"/>
    <property type="match status" value="1"/>
</dbReference>
<proteinExistence type="predicted"/>
<organism evidence="6 7">
    <name type="scientific">Salininema proteolyticum</name>
    <dbReference type="NCBI Taxonomy" id="1607685"/>
    <lineage>
        <taxon>Bacteria</taxon>
        <taxon>Bacillati</taxon>
        <taxon>Actinomycetota</taxon>
        <taxon>Actinomycetes</taxon>
        <taxon>Glycomycetales</taxon>
        <taxon>Glycomycetaceae</taxon>
        <taxon>Salininema</taxon>
    </lineage>
</organism>
<sequence length="646" mass="68558">MSLRGRLTSAFLVVVLGPVLVGAIFVALTVSYMSDVRTDEQLDAAVSTVDSRIGMFCERIHTADTALAITYRDGHLDTVRSMAELVVARGVADGVSIRSEDGPTTVIGAAMPEGQGVDCIEPADSGSDTIAAVVASQSVSTPDGEVTISAYRLVNANFLARLASHSHAAVVLDDARDPQLAAGEGDPDKWAVADTYLPLRVGIPNVNVTPMYAVLGGMLAASIGLAVGLAAWLARSTTKPLAELSDAAEKLAEGDLAIRVPVHGHDEMSQLAGSFNQMASQTQRYVQALTASRDQMRGQLRRLGQTLSATLDLDRIMEVILDTAIVATGAQAGVVMLVDVNDSNRLIQRAGEGDLGLAEPATVRFGEGIIGAIAARGEPAAGPIEDGAFGAWTRAQTEPSGRSIIAVPFRGKGPSDNLPAGEGDFQDERGPVMGVLVLYERVGAPDFDESDFETLETFAGQVSVAVENVLLHRQAQRLSLTDPLTGLWNLRFMQSAVQREIERARRYSHSSALLAIDLDLFKAVNDTYGHPVGDQVLIELARRVNGQIREVDLAFRHGGEEFMVLLPETDEAGAVAVAERLTSAINSRPFTVRSHEGTLDLDITISVGVAVTGSHGDTAPELISAADQALYQAKEAGRNTWRVARL</sequence>